<proteinExistence type="inferred from homology"/>
<reference evidence="4 5" key="1">
    <citation type="submission" date="2024-04" db="EMBL/GenBank/DDBJ databases">
        <title>Novel species of the genus Ideonella isolated from streams.</title>
        <authorList>
            <person name="Lu H."/>
        </authorList>
    </citation>
    <scope>NUCLEOTIDE SEQUENCE [LARGE SCALE GENOMIC DNA]</scope>
    <source>
        <strain evidence="4 5">DXS29W</strain>
    </source>
</reference>
<dbReference type="PRINTS" id="PR00507">
    <property type="entry name" value="N12N6MTFRASE"/>
</dbReference>
<evidence type="ECO:0000313" key="5">
    <source>
        <dbReference type="Proteomes" id="UP001371218"/>
    </source>
</evidence>
<accession>A0ABU9BW88</accession>
<sequence>MIKAKNLRGLDPHLTALAKLIEQNAHQHRSFTVFTDFCELAALSISNAVDRLHYAKREERYLQIAGKYSAEEMARFPRMLAELVQSLEACRHDALGSLFMACEFGDDAKGQFFTPYSLSSLMARMLLGDAADVVARGDFVTVNEPACGAGGMVIAFADALASMNISVHQHMHAVAQDIDLTAVHMAYVQLSLLHIPAIVIHGNSLALTEWDHWVTPAHVMHFWDRKLARRAAAEATTSATGATPESPTVAPGSEAPAAGDESAPQAPSPAPAEDLRTTVARARIARDTQLTLF</sequence>
<organism evidence="4 5">
    <name type="scientific">Ideonella lacteola</name>
    <dbReference type="NCBI Taxonomy" id="2984193"/>
    <lineage>
        <taxon>Bacteria</taxon>
        <taxon>Pseudomonadati</taxon>
        <taxon>Pseudomonadota</taxon>
        <taxon>Betaproteobacteria</taxon>
        <taxon>Burkholderiales</taxon>
        <taxon>Sphaerotilaceae</taxon>
        <taxon>Ideonella</taxon>
    </lineage>
</organism>
<dbReference type="GO" id="GO:0008168">
    <property type="term" value="F:methyltransferase activity"/>
    <property type="evidence" value="ECO:0007669"/>
    <property type="project" value="UniProtKB-KW"/>
</dbReference>
<dbReference type="EMBL" id="JBBUTG010000026">
    <property type="protein sequence ID" value="MEK8034239.1"/>
    <property type="molecule type" value="Genomic_DNA"/>
</dbReference>
<evidence type="ECO:0000256" key="1">
    <source>
        <dbReference type="ARBA" id="ARBA00006594"/>
    </source>
</evidence>
<dbReference type="GO" id="GO:0032259">
    <property type="term" value="P:methylation"/>
    <property type="evidence" value="ECO:0007669"/>
    <property type="project" value="UniProtKB-KW"/>
</dbReference>
<protein>
    <submittedName>
        <fullName evidence="4">N-6 DNA methylase</fullName>
    </submittedName>
</protein>
<name>A0ABU9BW88_9BURK</name>
<evidence type="ECO:0000259" key="3">
    <source>
        <dbReference type="Pfam" id="PF02384"/>
    </source>
</evidence>
<evidence type="ECO:0000313" key="4">
    <source>
        <dbReference type="EMBL" id="MEK8034239.1"/>
    </source>
</evidence>
<gene>
    <name evidence="4" type="ORF">AACH06_25720</name>
</gene>
<keyword evidence="4" id="KW-0808">Transferase</keyword>
<comment type="similarity">
    <text evidence="1">Belongs to the N(4)/N(6)-methyltransferase family.</text>
</comment>
<dbReference type="RefSeq" id="WP_341428667.1">
    <property type="nucleotide sequence ID" value="NZ_JBBUTG010000026.1"/>
</dbReference>
<dbReference type="Pfam" id="PF02384">
    <property type="entry name" value="N6_Mtase"/>
    <property type="match status" value="1"/>
</dbReference>
<keyword evidence="5" id="KW-1185">Reference proteome</keyword>
<keyword evidence="4" id="KW-0489">Methyltransferase</keyword>
<feature type="domain" description="DNA methylase adenine-specific" evidence="3">
    <location>
        <begin position="108"/>
        <end position="210"/>
    </location>
</feature>
<comment type="caution">
    <text evidence="4">The sequence shown here is derived from an EMBL/GenBank/DDBJ whole genome shotgun (WGS) entry which is preliminary data.</text>
</comment>
<dbReference type="SUPFAM" id="SSF53335">
    <property type="entry name" value="S-adenosyl-L-methionine-dependent methyltransferases"/>
    <property type="match status" value="1"/>
</dbReference>
<dbReference type="Gene3D" id="3.40.50.150">
    <property type="entry name" value="Vaccinia Virus protein VP39"/>
    <property type="match status" value="1"/>
</dbReference>
<feature type="region of interest" description="Disordered" evidence="2">
    <location>
        <begin position="234"/>
        <end position="276"/>
    </location>
</feature>
<dbReference type="InterPro" id="IPR029063">
    <property type="entry name" value="SAM-dependent_MTases_sf"/>
</dbReference>
<dbReference type="InterPro" id="IPR003356">
    <property type="entry name" value="DNA_methylase_A-5"/>
</dbReference>
<dbReference type="Proteomes" id="UP001371218">
    <property type="component" value="Unassembled WGS sequence"/>
</dbReference>
<evidence type="ECO:0000256" key="2">
    <source>
        <dbReference type="SAM" id="MobiDB-lite"/>
    </source>
</evidence>
<feature type="compositionally biased region" description="Low complexity" evidence="2">
    <location>
        <begin position="234"/>
        <end position="248"/>
    </location>
</feature>